<sequence length="267" mass="29834">MRRCIAPFAHKAVRYIHASSSSHYPRSVGRSVLDTFSEPAPPELRKTGLLLDEGPDVEADSVEDVPAGAHIFLGQQREILTFMRLIEHDIPNLVRWRKPFIPLSKATPLVVRTIDYGGEPHPATAKRVIVAPVAKLPLKTPEAVENFKLLAGTRWSPSPPRDSGISIEEDNGEHGFVKISCGDFPVPGMNLKWASDVLERLVVEAHVLNPKFASITPDTRHVYAKARKEHKEDYFDGRSGGRPSIRDFPKTWLEHVQPHRTTNIEVG</sequence>
<dbReference type="STRING" id="50990.A0A4Y7QNT5"/>
<protein>
    <recommendedName>
        <fullName evidence="1">Small ribosomal subunit protein mS35 mitochondrial conserved domain-containing protein</fullName>
    </recommendedName>
</protein>
<gene>
    <name evidence="2" type="ORF">BD410DRAFT_227049</name>
</gene>
<dbReference type="InterPro" id="IPR019349">
    <property type="entry name" value="Ribosomal_mS35_mit"/>
</dbReference>
<reference evidence="2 3" key="1">
    <citation type="submission" date="2018-06" db="EMBL/GenBank/DDBJ databases">
        <title>A transcriptomic atlas of mushroom development highlights an independent origin of complex multicellularity.</title>
        <authorList>
            <consortium name="DOE Joint Genome Institute"/>
            <person name="Krizsan K."/>
            <person name="Almasi E."/>
            <person name="Merenyi Z."/>
            <person name="Sahu N."/>
            <person name="Viragh M."/>
            <person name="Koszo T."/>
            <person name="Mondo S."/>
            <person name="Kiss B."/>
            <person name="Balint B."/>
            <person name="Kues U."/>
            <person name="Barry K."/>
            <person name="Hegedus J.C."/>
            <person name="Henrissat B."/>
            <person name="Johnson J."/>
            <person name="Lipzen A."/>
            <person name="Ohm R."/>
            <person name="Nagy I."/>
            <person name="Pangilinan J."/>
            <person name="Yan J."/>
            <person name="Xiong Y."/>
            <person name="Grigoriev I.V."/>
            <person name="Hibbett D.S."/>
            <person name="Nagy L.G."/>
        </authorList>
    </citation>
    <scope>NUCLEOTIDE SEQUENCE [LARGE SCALE GENOMIC DNA]</scope>
    <source>
        <strain evidence="2 3">SZMC22713</strain>
    </source>
</reference>
<dbReference type="EMBL" id="ML170157">
    <property type="protein sequence ID" value="TDL28509.1"/>
    <property type="molecule type" value="Genomic_DNA"/>
</dbReference>
<evidence type="ECO:0000313" key="3">
    <source>
        <dbReference type="Proteomes" id="UP000294933"/>
    </source>
</evidence>
<evidence type="ECO:0000313" key="2">
    <source>
        <dbReference type="EMBL" id="TDL28509.1"/>
    </source>
</evidence>
<name>A0A4Y7QNT5_9AGAM</name>
<accession>A0A4Y7QNT5</accession>
<dbReference type="Pfam" id="PF10213">
    <property type="entry name" value="MRP-S28"/>
    <property type="match status" value="1"/>
</dbReference>
<dbReference type="AlphaFoldDB" id="A0A4Y7QNT5"/>
<evidence type="ECO:0000259" key="1">
    <source>
        <dbReference type="Pfam" id="PF10213"/>
    </source>
</evidence>
<organism evidence="2 3">
    <name type="scientific">Rickenella mellea</name>
    <dbReference type="NCBI Taxonomy" id="50990"/>
    <lineage>
        <taxon>Eukaryota</taxon>
        <taxon>Fungi</taxon>
        <taxon>Dikarya</taxon>
        <taxon>Basidiomycota</taxon>
        <taxon>Agaricomycotina</taxon>
        <taxon>Agaricomycetes</taxon>
        <taxon>Hymenochaetales</taxon>
        <taxon>Rickenellaceae</taxon>
        <taxon>Rickenella</taxon>
    </lineage>
</organism>
<keyword evidence="3" id="KW-1185">Reference proteome</keyword>
<dbReference type="Proteomes" id="UP000294933">
    <property type="component" value="Unassembled WGS sequence"/>
</dbReference>
<feature type="domain" description="Small ribosomal subunit protein mS35 mitochondrial conserved" evidence="1">
    <location>
        <begin position="100"/>
        <end position="252"/>
    </location>
</feature>
<dbReference type="OrthoDB" id="283424at2759"/>
<proteinExistence type="predicted"/>
<dbReference type="VEuPathDB" id="FungiDB:BD410DRAFT_227049"/>